<reference evidence="2 3" key="1">
    <citation type="submission" date="2021-04" db="EMBL/GenBank/DDBJ databases">
        <title>Complete genome sequence of a novel Streptococcus species.</title>
        <authorList>
            <person name="Teng J.L.L."/>
        </authorList>
    </citation>
    <scope>NUCLEOTIDE SEQUENCE [LARGE SCALE GENOMIC DNA]</scope>
    <source>
        <strain evidence="2 3">HKU75</strain>
    </source>
</reference>
<organism evidence="2 3">
    <name type="scientific">Streptococcus oriscaviae</name>
    <dbReference type="NCBI Taxonomy" id="2781599"/>
    <lineage>
        <taxon>Bacteria</taxon>
        <taxon>Bacillati</taxon>
        <taxon>Bacillota</taxon>
        <taxon>Bacilli</taxon>
        <taxon>Lactobacillales</taxon>
        <taxon>Streptococcaceae</taxon>
        <taxon>Streptococcus</taxon>
    </lineage>
</organism>
<gene>
    <name evidence="2" type="ORF">INT76_07960</name>
</gene>
<name>A0ABX7YK76_9STRE</name>
<evidence type="ECO:0000256" key="1">
    <source>
        <dbReference type="SAM" id="Phobius"/>
    </source>
</evidence>
<keyword evidence="1" id="KW-1133">Transmembrane helix</keyword>
<proteinExistence type="predicted"/>
<evidence type="ECO:0008006" key="4">
    <source>
        <dbReference type="Google" id="ProtNLM"/>
    </source>
</evidence>
<feature type="transmembrane region" description="Helical" evidence="1">
    <location>
        <begin position="136"/>
        <end position="154"/>
    </location>
</feature>
<keyword evidence="3" id="KW-1185">Reference proteome</keyword>
<feature type="transmembrane region" description="Helical" evidence="1">
    <location>
        <begin position="16"/>
        <end position="35"/>
    </location>
</feature>
<feature type="transmembrane region" description="Helical" evidence="1">
    <location>
        <begin position="47"/>
        <end position="68"/>
    </location>
</feature>
<feature type="transmembrane region" description="Helical" evidence="1">
    <location>
        <begin position="88"/>
        <end position="116"/>
    </location>
</feature>
<feature type="transmembrane region" description="Helical" evidence="1">
    <location>
        <begin position="161"/>
        <end position="183"/>
    </location>
</feature>
<evidence type="ECO:0000313" key="3">
    <source>
        <dbReference type="Proteomes" id="UP000677616"/>
    </source>
</evidence>
<dbReference type="RefSeq" id="WP_212569922.1">
    <property type="nucleotide sequence ID" value="NZ_CP073084.1"/>
</dbReference>
<keyword evidence="1" id="KW-0472">Membrane</keyword>
<protein>
    <recommendedName>
        <fullName evidence="4">ABC transporter permease</fullName>
    </recommendedName>
</protein>
<sequence>MLHEWKADWFRIGKERLSLVSMVLLTILFGLFAYLGKDDSTPAGATAILRGVAPLFAIFFVTPAKIFFGEDFGFRTINQRIIKSRNRLTIFVYKWLASTFLSLFYAAYGILVAGIVRHLLTGQAHYGELTQAFWQLLPFYLVLISLCNLIFNLFDKLYQSYLTYILLAVLFDQLASQLVRLLLKSDILQPYFMFQQLSFGINRTEYWNKSSIAAMLFTLVYFGLGYWIFSKREYK</sequence>
<keyword evidence="1" id="KW-0812">Transmembrane</keyword>
<dbReference type="Proteomes" id="UP000677616">
    <property type="component" value="Chromosome"/>
</dbReference>
<feature type="transmembrane region" description="Helical" evidence="1">
    <location>
        <begin position="212"/>
        <end position="229"/>
    </location>
</feature>
<accession>A0ABX7YK76</accession>
<evidence type="ECO:0000313" key="2">
    <source>
        <dbReference type="EMBL" id="QUE53759.1"/>
    </source>
</evidence>
<dbReference type="EMBL" id="CP073084">
    <property type="protein sequence ID" value="QUE53759.1"/>
    <property type="molecule type" value="Genomic_DNA"/>
</dbReference>